<dbReference type="Gene3D" id="2.40.50.180">
    <property type="entry name" value="CheA-289, Domain 4"/>
    <property type="match status" value="1"/>
</dbReference>
<dbReference type="PROSITE" id="PS50851">
    <property type="entry name" value="CHEW"/>
    <property type="match status" value="1"/>
</dbReference>
<reference evidence="4 5" key="1">
    <citation type="submission" date="2015-05" db="EMBL/GenBank/DDBJ databases">
        <title>Photobacterium galathea sp. nov.</title>
        <authorList>
            <person name="Machado H."/>
            <person name="Gram L."/>
        </authorList>
    </citation>
    <scope>NUCLEOTIDE SEQUENCE [LARGE SCALE GENOMIC DNA]</scope>
    <source>
        <strain evidence="4 5">CGMCC 1.12159</strain>
    </source>
</reference>
<dbReference type="InterPro" id="IPR011006">
    <property type="entry name" value="CheY-like_superfamily"/>
</dbReference>
<comment type="caution">
    <text evidence="4">The sequence shown here is derived from an EMBL/GenBank/DDBJ whole genome shotgun (WGS) entry which is preliminary data.</text>
</comment>
<dbReference type="Pfam" id="PF00072">
    <property type="entry name" value="Response_reg"/>
    <property type="match status" value="1"/>
</dbReference>
<feature type="domain" description="Response regulatory" evidence="2">
    <location>
        <begin position="184"/>
        <end position="309"/>
    </location>
</feature>
<accession>A0A0J1GUK3</accession>
<dbReference type="InterPro" id="IPR002545">
    <property type="entry name" value="CheW-lke_dom"/>
</dbReference>
<evidence type="ECO:0000256" key="1">
    <source>
        <dbReference type="PROSITE-ProRule" id="PRU00169"/>
    </source>
</evidence>
<dbReference type="Gene3D" id="2.30.30.40">
    <property type="entry name" value="SH3 Domains"/>
    <property type="match status" value="1"/>
</dbReference>
<sequence length="319" mass="35800">MATILDSVDQRTQLVGENRLELLIFQLHTSQLFAINVFKVKEVVKLPKLNLLPGSHPNICGVANIRGSSIPVIDLRQAIGMRHFDDDKDSNIIITEYNRSVQAFMVGQVMNIVNLTWADIQPPPKHVGRNNYLTAITKLNRDGVDRLVSIIDVEKVLAEIIDYDIQISEDVLDTTIVNHFHGRKVLIVDDSSTARAQIRDTLGQLGLDVIEASDGLKALNLLKEWCNEGKNVNDEILMMFTDAEMPEMDGYKLTHEIRNDPRMSDLHIALNTSLSGSFNEAMVKKVGCNRFISKFQPDLLVQVVQDRLREVLEGTSTTA</sequence>
<keyword evidence="1" id="KW-0597">Phosphoprotein</keyword>
<dbReference type="PIRSF" id="PIRSF002867">
    <property type="entry name" value="CheV"/>
    <property type="match status" value="1"/>
</dbReference>
<feature type="modified residue" description="4-aspartylphosphate" evidence="1">
    <location>
        <position position="242"/>
    </location>
</feature>
<proteinExistence type="predicted"/>
<dbReference type="STRING" id="1195763.ABT56_20070"/>
<protein>
    <submittedName>
        <fullName evidence="4">Chemotaxis protein CheW</fullName>
    </submittedName>
</protein>
<keyword evidence="5" id="KW-1185">Reference proteome</keyword>
<dbReference type="PROSITE" id="PS50110">
    <property type="entry name" value="RESPONSE_REGULATORY"/>
    <property type="match status" value="1"/>
</dbReference>
<dbReference type="InterPro" id="IPR024181">
    <property type="entry name" value="Chemotax_regulator_CheV"/>
</dbReference>
<dbReference type="PANTHER" id="PTHR47233:SF4">
    <property type="entry name" value="CHEMOTAXIS SIGNAL TRANSDUCTION PROTEIN"/>
    <property type="match status" value="1"/>
</dbReference>
<organism evidence="4 5">
    <name type="scientific">Photobacterium aquae</name>
    <dbReference type="NCBI Taxonomy" id="1195763"/>
    <lineage>
        <taxon>Bacteria</taxon>
        <taxon>Pseudomonadati</taxon>
        <taxon>Pseudomonadota</taxon>
        <taxon>Gammaproteobacteria</taxon>
        <taxon>Vibrionales</taxon>
        <taxon>Vibrionaceae</taxon>
        <taxon>Photobacterium</taxon>
    </lineage>
</organism>
<dbReference type="Proteomes" id="UP000036097">
    <property type="component" value="Unassembled WGS sequence"/>
</dbReference>
<evidence type="ECO:0000259" key="3">
    <source>
        <dbReference type="PROSITE" id="PS50851"/>
    </source>
</evidence>
<evidence type="ECO:0000313" key="4">
    <source>
        <dbReference type="EMBL" id="KLV03415.1"/>
    </source>
</evidence>
<dbReference type="SUPFAM" id="SSF50341">
    <property type="entry name" value="CheW-like"/>
    <property type="match status" value="1"/>
</dbReference>
<dbReference type="EMBL" id="LDOT01000034">
    <property type="protein sequence ID" value="KLV03415.1"/>
    <property type="molecule type" value="Genomic_DNA"/>
</dbReference>
<dbReference type="SUPFAM" id="SSF52172">
    <property type="entry name" value="CheY-like"/>
    <property type="match status" value="1"/>
</dbReference>
<evidence type="ECO:0000259" key="2">
    <source>
        <dbReference type="PROSITE" id="PS50110"/>
    </source>
</evidence>
<dbReference type="SMART" id="SM00448">
    <property type="entry name" value="REC"/>
    <property type="match status" value="1"/>
</dbReference>
<dbReference type="Pfam" id="PF01584">
    <property type="entry name" value="CheW"/>
    <property type="match status" value="1"/>
</dbReference>
<name>A0A0J1GUK3_9GAMM</name>
<dbReference type="OrthoDB" id="9806105at2"/>
<dbReference type="InterPro" id="IPR001789">
    <property type="entry name" value="Sig_transdc_resp-reg_receiver"/>
</dbReference>
<feature type="domain" description="CheW-like" evidence="3">
    <location>
        <begin position="19"/>
        <end position="162"/>
    </location>
</feature>
<dbReference type="GO" id="GO:0006935">
    <property type="term" value="P:chemotaxis"/>
    <property type="evidence" value="ECO:0007669"/>
    <property type="project" value="InterPro"/>
</dbReference>
<dbReference type="GO" id="GO:0000160">
    <property type="term" value="P:phosphorelay signal transduction system"/>
    <property type="evidence" value="ECO:0007669"/>
    <property type="project" value="InterPro"/>
</dbReference>
<dbReference type="PATRIC" id="fig|1195763.3.peg.4297"/>
<dbReference type="SMART" id="SM00260">
    <property type="entry name" value="CheW"/>
    <property type="match status" value="1"/>
</dbReference>
<dbReference type="InterPro" id="IPR036061">
    <property type="entry name" value="CheW-like_dom_sf"/>
</dbReference>
<evidence type="ECO:0000313" key="5">
    <source>
        <dbReference type="Proteomes" id="UP000036097"/>
    </source>
</evidence>
<dbReference type="RefSeq" id="WP_047880684.1">
    <property type="nucleotide sequence ID" value="NZ_LDOT01000034.1"/>
</dbReference>
<dbReference type="AlphaFoldDB" id="A0A0J1GUK3"/>
<dbReference type="Gene3D" id="3.40.50.2300">
    <property type="match status" value="1"/>
</dbReference>
<gene>
    <name evidence="4" type="ORF">ABT56_20070</name>
</gene>
<dbReference type="PANTHER" id="PTHR47233">
    <property type="entry name" value="CHEMOTAXIS PROTEIN CHEV"/>
    <property type="match status" value="1"/>
</dbReference>
<dbReference type="CDD" id="cd19924">
    <property type="entry name" value="REC_CheV-like"/>
    <property type="match status" value="1"/>
</dbReference>